<feature type="transmembrane region" description="Helical" evidence="11">
    <location>
        <begin position="114"/>
        <end position="133"/>
    </location>
</feature>
<evidence type="ECO:0000259" key="12">
    <source>
        <dbReference type="PROSITE" id="PS50893"/>
    </source>
</evidence>
<dbReference type="GO" id="GO:0016887">
    <property type="term" value="F:ATP hydrolysis activity"/>
    <property type="evidence" value="ECO:0007669"/>
    <property type="project" value="InterPro"/>
</dbReference>
<evidence type="ECO:0000256" key="2">
    <source>
        <dbReference type="ARBA" id="ARBA00022448"/>
    </source>
</evidence>
<evidence type="ECO:0000256" key="1">
    <source>
        <dbReference type="ARBA" id="ARBA00004651"/>
    </source>
</evidence>
<dbReference type="PROSITE" id="PS00211">
    <property type="entry name" value="ABC_TRANSPORTER_1"/>
    <property type="match status" value="1"/>
</dbReference>
<evidence type="ECO:0000256" key="7">
    <source>
        <dbReference type="ARBA" id="ARBA00023136"/>
    </source>
</evidence>
<proteinExistence type="inferred from homology"/>
<comment type="caution">
    <text evidence="14">The sequence shown here is derived from an EMBL/GenBank/DDBJ whole genome shotgun (WGS) entry which is preliminary data.</text>
</comment>
<comment type="subcellular location">
    <subcellularLocation>
        <location evidence="1">Cell membrane</location>
        <topology evidence="1">Multi-pass membrane protein</topology>
    </subcellularLocation>
</comment>
<feature type="non-terminal residue" evidence="14">
    <location>
        <position position="1"/>
    </location>
</feature>
<dbReference type="InterPro" id="IPR017871">
    <property type="entry name" value="ABC_transporter-like_CS"/>
</dbReference>
<dbReference type="InterPro" id="IPR003593">
    <property type="entry name" value="AAA+_ATPase"/>
</dbReference>
<dbReference type="Gene3D" id="1.20.1560.10">
    <property type="entry name" value="ABC transporter type 1, transmembrane domain"/>
    <property type="match status" value="1"/>
</dbReference>
<dbReference type="SUPFAM" id="SSF90123">
    <property type="entry name" value="ABC transporter transmembrane region"/>
    <property type="match status" value="1"/>
</dbReference>
<dbReference type="PANTHER" id="PTHR43394:SF1">
    <property type="entry name" value="ATP-BINDING CASSETTE SUB-FAMILY B MEMBER 10, MITOCHONDRIAL"/>
    <property type="match status" value="1"/>
</dbReference>
<dbReference type="EMBL" id="LIBJ01000385">
    <property type="protein sequence ID" value="KRO45950.1"/>
    <property type="molecule type" value="Genomic_DNA"/>
</dbReference>
<dbReference type="GO" id="GO:0005524">
    <property type="term" value="F:ATP binding"/>
    <property type="evidence" value="ECO:0007669"/>
    <property type="project" value="UniProtKB-KW"/>
</dbReference>
<evidence type="ECO:0000256" key="11">
    <source>
        <dbReference type="SAM" id="Phobius"/>
    </source>
</evidence>
<feature type="domain" description="ABC transporter" evidence="12">
    <location>
        <begin position="206"/>
        <end position="440"/>
    </location>
</feature>
<evidence type="ECO:0000256" key="4">
    <source>
        <dbReference type="ARBA" id="ARBA00022741"/>
    </source>
</evidence>
<feature type="transmembrane region" description="Helical" evidence="11">
    <location>
        <begin position="88"/>
        <end position="108"/>
    </location>
</feature>
<dbReference type="Proteomes" id="UP000051017">
    <property type="component" value="Unassembled WGS sequence"/>
</dbReference>
<dbReference type="InterPro" id="IPR027417">
    <property type="entry name" value="P-loop_NTPase"/>
</dbReference>
<keyword evidence="5" id="KW-0067">ATP-binding</keyword>
<sequence length="446" mass="48061">LALEWRLTVLSLVVLPVFIIPARRVGVRLQDISREQMGLNAALNTQMTERFNVSGAMLVKLFGRHRDEVDAFSGRASRVRDIGITGAMYGRVFFVALGLVGALGAVAIYGIGAFMVISGGITIGTLVAMAAFVQRIYQPLTGLTNARLEVMTALVSFERVFEVLDAPVAITDRPRAIDIIKPLGNIEFDHVAFRYPPGASVSIASLELAGVMQGSDPDTDVLVDVSLRVDAGSTVAIVGTSGAGKTTLAMLIARMYDVTSGVVRLDGHDVRDLTGVSLRAAIGVVSQDPHMFHESIKSNLLYARPNATSDEMINACKQAQIHDVINSLPDAYETVVGERGYRLSGGEKQRLAIARLLLKDPAVMILDEATSHLDNESEVLVQQALEAAMHNRTSIVIAHRLSTIRDADRIVVLDQGRVTEQGTHDELMAVNGFYASQVRAGGNFAD</sequence>
<dbReference type="InterPro" id="IPR036640">
    <property type="entry name" value="ABC1_TM_sf"/>
</dbReference>
<dbReference type="Pfam" id="PF00664">
    <property type="entry name" value="ABC_membrane"/>
    <property type="match status" value="1"/>
</dbReference>
<evidence type="ECO:0000256" key="6">
    <source>
        <dbReference type="ARBA" id="ARBA00022989"/>
    </source>
</evidence>
<reference evidence="14 15" key="1">
    <citation type="submission" date="2015-10" db="EMBL/GenBank/DDBJ databases">
        <title>Metagenome-Assembled Genomes uncover a global brackish microbiome.</title>
        <authorList>
            <person name="Hugerth L.W."/>
            <person name="Larsson J."/>
            <person name="Alneberg J."/>
            <person name="Lindh M.V."/>
            <person name="Legrand C."/>
            <person name="Pinhassi J."/>
            <person name="Andersson A.F."/>
        </authorList>
    </citation>
    <scope>NUCLEOTIDE SEQUENCE [LARGE SCALE GENOMIC DNA]</scope>
    <source>
        <strain evidence="14">BACL6 MAG-120924-bin43</strain>
    </source>
</reference>
<protein>
    <recommendedName>
        <fullName evidence="10">Fatty acid ABC transporter ATP-binding/permease protein</fullName>
    </recommendedName>
</protein>
<dbReference type="InterPro" id="IPR039421">
    <property type="entry name" value="Type_1_exporter"/>
</dbReference>
<dbReference type="Pfam" id="PF00005">
    <property type="entry name" value="ABC_tran"/>
    <property type="match status" value="1"/>
</dbReference>
<organism evidence="14 15">
    <name type="scientific">Acidimicrobiia bacterium BACL6 MAG-120924-bin43</name>
    <dbReference type="NCBI Taxonomy" id="1655583"/>
    <lineage>
        <taxon>Bacteria</taxon>
        <taxon>Bacillati</taxon>
        <taxon>Actinomycetota</taxon>
        <taxon>Acidimicrobiia</taxon>
        <taxon>acIV cluster</taxon>
    </lineage>
</organism>
<accession>A0A0R2Q700</accession>
<keyword evidence="6 11" id="KW-1133">Transmembrane helix</keyword>
<dbReference type="AlphaFoldDB" id="A0A0R2Q700"/>
<dbReference type="PROSITE" id="PS50929">
    <property type="entry name" value="ABC_TM1F"/>
    <property type="match status" value="1"/>
</dbReference>
<evidence type="ECO:0000256" key="10">
    <source>
        <dbReference type="ARBA" id="ARBA00071747"/>
    </source>
</evidence>
<dbReference type="GO" id="GO:0015421">
    <property type="term" value="F:ABC-type oligopeptide transporter activity"/>
    <property type="evidence" value="ECO:0007669"/>
    <property type="project" value="TreeGrafter"/>
</dbReference>
<keyword evidence="2" id="KW-0813">Transport</keyword>
<evidence type="ECO:0000256" key="5">
    <source>
        <dbReference type="ARBA" id="ARBA00022840"/>
    </source>
</evidence>
<dbReference type="Gene3D" id="3.40.50.300">
    <property type="entry name" value="P-loop containing nucleotide triphosphate hydrolases"/>
    <property type="match status" value="1"/>
</dbReference>
<name>A0A0R2Q700_9ACTN</name>
<comment type="similarity">
    <text evidence="9">Belongs to the ABC transporter superfamily. Lipid exporter (TC 3.A.1.106) family.</text>
</comment>
<keyword evidence="7 11" id="KW-0472">Membrane</keyword>
<evidence type="ECO:0000313" key="14">
    <source>
        <dbReference type="EMBL" id="KRO45950.1"/>
    </source>
</evidence>
<keyword evidence="4" id="KW-0547">Nucleotide-binding</keyword>
<evidence type="ECO:0000313" key="15">
    <source>
        <dbReference type="Proteomes" id="UP000051017"/>
    </source>
</evidence>
<dbReference type="GO" id="GO:0005886">
    <property type="term" value="C:plasma membrane"/>
    <property type="evidence" value="ECO:0007669"/>
    <property type="project" value="UniProtKB-SubCell"/>
</dbReference>
<dbReference type="FunFam" id="3.40.50.300:FF:000287">
    <property type="entry name" value="Multidrug ABC transporter ATP-binding protein"/>
    <property type="match status" value="1"/>
</dbReference>
<dbReference type="SMART" id="SM00382">
    <property type="entry name" value="AAA"/>
    <property type="match status" value="1"/>
</dbReference>
<evidence type="ECO:0000256" key="9">
    <source>
        <dbReference type="ARBA" id="ARBA00061644"/>
    </source>
</evidence>
<dbReference type="SUPFAM" id="SSF52540">
    <property type="entry name" value="P-loop containing nucleoside triphosphate hydrolases"/>
    <property type="match status" value="1"/>
</dbReference>
<feature type="transmembrane region" description="Helical" evidence="11">
    <location>
        <begin position="6"/>
        <end position="26"/>
    </location>
</feature>
<evidence type="ECO:0000256" key="8">
    <source>
        <dbReference type="ARBA" id="ARBA00055053"/>
    </source>
</evidence>
<feature type="domain" description="ABC transmembrane type-1" evidence="13">
    <location>
        <begin position="1"/>
        <end position="152"/>
    </location>
</feature>
<dbReference type="PANTHER" id="PTHR43394">
    <property type="entry name" value="ATP-DEPENDENT PERMEASE MDL1, MITOCHONDRIAL"/>
    <property type="match status" value="1"/>
</dbReference>
<gene>
    <name evidence="14" type="ORF">ABR75_02915</name>
</gene>
<dbReference type="InterPro" id="IPR011527">
    <property type="entry name" value="ABC1_TM_dom"/>
</dbReference>
<dbReference type="PROSITE" id="PS50893">
    <property type="entry name" value="ABC_TRANSPORTER_2"/>
    <property type="match status" value="1"/>
</dbReference>
<dbReference type="InterPro" id="IPR003439">
    <property type="entry name" value="ABC_transporter-like_ATP-bd"/>
</dbReference>
<evidence type="ECO:0000259" key="13">
    <source>
        <dbReference type="PROSITE" id="PS50929"/>
    </source>
</evidence>
<comment type="function">
    <text evidence="8">ABC transporter involved in fatty acid import. Transmembrane domains (TMD) form a pore in the membrane and the ATP-binding domain (NBD) is responsible for energy generation.</text>
</comment>
<keyword evidence="3 11" id="KW-0812">Transmembrane</keyword>
<evidence type="ECO:0000256" key="3">
    <source>
        <dbReference type="ARBA" id="ARBA00022692"/>
    </source>
</evidence>